<gene>
    <name evidence="1" type="ORF">B296_00039234</name>
</gene>
<dbReference type="AlphaFoldDB" id="A0A426X445"/>
<dbReference type="Proteomes" id="UP000287651">
    <property type="component" value="Unassembled WGS sequence"/>
</dbReference>
<proteinExistence type="predicted"/>
<name>A0A426X445_ENSVE</name>
<organism evidence="1 2">
    <name type="scientific">Ensete ventricosum</name>
    <name type="common">Abyssinian banana</name>
    <name type="synonym">Musa ensete</name>
    <dbReference type="NCBI Taxonomy" id="4639"/>
    <lineage>
        <taxon>Eukaryota</taxon>
        <taxon>Viridiplantae</taxon>
        <taxon>Streptophyta</taxon>
        <taxon>Embryophyta</taxon>
        <taxon>Tracheophyta</taxon>
        <taxon>Spermatophyta</taxon>
        <taxon>Magnoliopsida</taxon>
        <taxon>Liliopsida</taxon>
        <taxon>Zingiberales</taxon>
        <taxon>Musaceae</taxon>
        <taxon>Ensete</taxon>
    </lineage>
</organism>
<evidence type="ECO:0000313" key="1">
    <source>
        <dbReference type="EMBL" id="RRT34255.1"/>
    </source>
</evidence>
<accession>A0A426X445</accession>
<sequence length="88" mass="9011">MTRPSVGLVGHNQAPCRGATASLPTRGRPAVAKFPCKGTTDYGQGPLQGGGWMLPGLAHKGSSRAGIATYSVVPARATNCRAPARSDH</sequence>
<evidence type="ECO:0000313" key="2">
    <source>
        <dbReference type="Proteomes" id="UP000287651"/>
    </source>
</evidence>
<dbReference type="EMBL" id="AMZH03027196">
    <property type="protein sequence ID" value="RRT34255.1"/>
    <property type="molecule type" value="Genomic_DNA"/>
</dbReference>
<comment type="caution">
    <text evidence="1">The sequence shown here is derived from an EMBL/GenBank/DDBJ whole genome shotgun (WGS) entry which is preliminary data.</text>
</comment>
<protein>
    <submittedName>
        <fullName evidence="1">Uncharacterized protein</fullName>
    </submittedName>
</protein>
<reference evidence="1 2" key="1">
    <citation type="journal article" date="2014" name="Agronomy (Basel)">
        <title>A Draft Genome Sequence for Ensete ventricosum, the Drought-Tolerant Tree Against Hunger.</title>
        <authorList>
            <person name="Harrison J."/>
            <person name="Moore K.A."/>
            <person name="Paszkiewicz K."/>
            <person name="Jones T."/>
            <person name="Grant M."/>
            <person name="Ambacheew D."/>
            <person name="Muzemil S."/>
            <person name="Studholme D.J."/>
        </authorList>
    </citation>
    <scope>NUCLEOTIDE SEQUENCE [LARGE SCALE GENOMIC DNA]</scope>
</reference>